<feature type="compositionally biased region" description="Polar residues" evidence="1">
    <location>
        <begin position="23"/>
        <end position="57"/>
    </location>
</feature>
<dbReference type="HOGENOM" id="CLU_2998191_0_0_1"/>
<evidence type="ECO:0000256" key="1">
    <source>
        <dbReference type="SAM" id="MobiDB-lite"/>
    </source>
</evidence>
<keyword evidence="3" id="KW-1185">Reference proteome</keyword>
<gene>
    <name evidence="2" type="ORF">M407DRAFT_242598</name>
</gene>
<evidence type="ECO:0000313" key="2">
    <source>
        <dbReference type="EMBL" id="KIO29514.1"/>
    </source>
</evidence>
<evidence type="ECO:0000313" key="3">
    <source>
        <dbReference type="Proteomes" id="UP000054248"/>
    </source>
</evidence>
<dbReference type="Proteomes" id="UP000054248">
    <property type="component" value="Unassembled WGS sequence"/>
</dbReference>
<feature type="region of interest" description="Disordered" evidence="1">
    <location>
        <begin position="1"/>
        <end position="57"/>
    </location>
</feature>
<name>A0A0C3QPZ3_9AGAM</name>
<protein>
    <submittedName>
        <fullName evidence="2">Uncharacterized protein</fullName>
    </submittedName>
</protein>
<reference evidence="2 3" key="1">
    <citation type="submission" date="2014-04" db="EMBL/GenBank/DDBJ databases">
        <authorList>
            <consortium name="DOE Joint Genome Institute"/>
            <person name="Kuo A."/>
            <person name="Girlanda M."/>
            <person name="Perotto S."/>
            <person name="Kohler A."/>
            <person name="Nagy L.G."/>
            <person name="Floudas D."/>
            <person name="Copeland A."/>
            <person name="Barry K.W."/>
            <person name="Cichocki N."/>
            <person name="Veneault-Fourrey C."/>
            <person name="LaButti K."/>
            <person name="Lindquist E.A."/>
            <person name="Lipzen A."/>
            <person name="Lundell T."/>
            <person name="Morin E."/>
            <person name="Murat C."/>
            <person name="Sun H."/>
            <person name="Tunlid A."/>
            <person name="Henrissat B."/>
            <person name="Grigoriev I.V."/>
            <person name="Hibbett D.S."/>
            <person name="Martin F."/>
            <person name="Nordberg H.P."/>
            <person name="Cantor M.N."/>
            <person name="Hua S.X."/>
        </authorList>
    </citation>
    <scope>NUCLEOTIDE SEQUENCE [LARGE SCALE GENOMIC DNA]</scope>
    <source>
        <strain evidence="2 3">MUT 4182</strain>
    </source>
</reference>
<sequence>MANAQQTPAARASSEYPGHPVPTQLNHPTLPMSNGLSNMLANRSVASGSGSRVQTLM</sequence>
<dbReference type="EMBL" id="KN822982">
    <property type="protein sequence ID" value="KIO29514.1"/>
    <property type="molecule type" value="Genomic_DNA"/>
</dbReference>
<reference evidence="3" key="2">
    <citation type="submission" date="2015-01" db="EMBL/GenBank/DDBJ databases">
        <title>Evolutionary Origins and Diversification of the Mycorrhizal Mutualists.</title>
        <authorList>
            <consortium name="DOE Joint Genome Institute"/>
            <consortium name="Mycorrhizal Genomics Consortium"/>
            <person name="Kohler A."/>
            <person name="Kuo A."/>
            <person name="Nagy L.G."/>
            <person name="Floudas D."/>
            <person name="Copeland A."/>
            <person name="Barry K.W."/>
            <person name="Cichocki N."/>
            <person name="Veneault-Fourrey C."/>
            <person name="LaButti K."/>
            <person name="Lindquist E.A."/>
            <person name="Lipzen A."/>
            <person name="Lundell T."/>
            <person name="Morin E."/>
            <person name="Murat C."/>
            <person name="Riley R."/>
            <person name="Ohm R."/>
            <person name="Sun H."/>
            <person name="Tunlid A."/>
            <person name="Henrissat B."/>
            <person name="Grigoriev I.V."/>
            <person name="Hibbett D.S."/>
            <person name="Martin F."/>
        </authorList>
    </citation>
    <scope>NUCLEOTIDE SEQUENCE [LARGE SCALE GENOMIC DNA]</scope>
    <source>
        <strain evidence="3">MUT 4182</strain>
    </source>
</reference>
<dbReference type="AlphaFoldDB" id="A0A0C3QPZ3"/>
<organism evidence="2 3">
    <name type="scientific">Tulasnella calospora MUT 4182</name>
    <dbReference type="NCBI Taxonomy" id="1051891"/>
    <lineage>
        <taxon>Eukaryota</taxon>
        <taxon>Fungi</taxon>
        <taxon>Dikarya</taxon>
        <taxon>Basidiomycota</taxon>
        <taxon>Agaricomycotina</taxon>
        <taxon>Agaricomycetes</taxon>
        <taxon>Cantharellales</taxon>
        <taxon>Tulasnellaceae</taxon>
        <taxon>Tulasnella</taxon>
    </lineage>
</organism>
<proteinExistence type="predicted"/>
<accession>A0A0C3QPZ3</accession>